<organism evidence="5 6">
    <name type="scientific">Austropuccinia psidii MF-1</name>
    <dbReference type="NCBI Taxonomy" id="1389203"/>
    <lineage>
        <taxon>Eukaryota</taxon>
        <taxon>Fungi</taxon>
        <taxon>Dikarya</taxon>
        <taxon>Basidiomycota</taxon>
        <taxon>Pucciniomycotina</taxon>
        <taxon>Pucciniomycetes</taxon>
        <taxon>Pucciniales</taxon>
        <taxon>Sphaerophragmiaceae</taxon>
        <taxon>Austropuccinia</taxon>
    </lineage>
</organism>
<accession>A0A9Q3GQ62</accession>
<feature type="region of interest" description="Disordered" evidence="2">
    <location>
        <begin position="1"/>
        <end position="30"/>
    </location>
</feature>
<dbReference type="EMBL" id="AVOT02003966">
    <property type="protein sequence ID" value="MBW0475044.1"/>
    <property type="molecule type" value="Genomic_DNA"/>
</dbReference>
<proteinExistence type="predicted"/>
<dbReference type="InterPro" id="IPR029058">
    <property type="entry name" value="AB_hydrolase_fold"/>
</dbReference>
<keyword evidence="3" id="KW-1133">Transmembrane helix</keyword>
<dbReference type="InterPro" id="IPR050300">
    <property type="entry name" value="GDXG_lipolytic_enzyme"/>
</dbReference>
<evidence type="ECO:0000313" key="6">
    <source>
        <dbReference type="Proteomes" id="UP000765509"/>
    </source>
</evidence>
<feature type="transmembrane region" description="Helical" evidence="3">
    <location>
        <begin position="77"/>
        <end position="100"/>
    </location>
</feature>
<dbReference type="SUPFAM" id="SSF53474">
    <property type="entry name" value="alpha/beta-Hydrolases"/>
    <property type="match status" value="1"/>
</dbReference>
<protein>
    <recommendedName>
        <fullName evidence="4">BD-FAE-like domain-containing protein</fullName>
    </recommendedName>
</protein>
<dbReference type="OrthoDB" id="6495301at2759"/>
<dbReference type="PANTHER" id="PTHR48081">
    <property type="entry name" value="AB HYDROLASE SUPERFAMILY PROTEIN C4A8.06C"/>
    <property type="match status" value="1"/>
</dbReference>
<dbReference type="AlphaFoldDB" id="A0A9Q3GQ62"/>
<keyword evidence="3" id="KW-0812">Transmembrane</keyword>
<comment type="caution">
    <text evidence="5">The sequence shown here is derived from an EMBL/GenBank/DDBJ whole genome shotgun (WGS) entry which is preliminary data.</text>
</comment>
<evidence type="ECO:0000256" key="3">
    <source>
        <dbReference type="SAM" id="Phobius"/>
    </source>
</evidence>
<reference evidence="5" key="1">
    <citation type="submission" date="2021-03" db="EMBL/GenBank/DDBJ databases">
        <title>Draft genome sequence of rust myrtle Austropuccinia psidii MF-1, a brazilian biotype.</title>
        <authorList>
            <person name="Quecine M.C."/>
            <person name="Pachon D.M.R."/>
            <person name="Bonatelli M.L."/>
            <person name="Correr F.H."/>
            <person name="Franceschini L.M."/>
            <person name="Leite T.F."/>
            <person name="Margarido G.R.A."/>
            <person name="Almeida C.A."/>
            <person name="Ferrarezi J.A."/>
            <person name="Labate C.A."/>
        </authorList>
    </citation>
    <scope>NUCLEOTIDE SEQUENCE</scope>
    <source>
        <strain evidence="5">MF-1</strain>
    </source>
</reference>
<dbReference type="InterPro" id="IPR049492">
    <property type="entry name" value="BD-FAE-like_dom"/>
</dbReference>
<keyword evidence="6" id="KW-1185">Reference proteome</keyword>
<evidence type="ECO:0000256" key="2">
    <source>
        <dbReference type="SAM" id="MobiDB-lite"/>
    </source>
</evidence>
<sequence length="541" mass="61139">MTLVSSASSLSSSSNRSSSSSAHSSKKFSNSSSTKIFYDNFKLKEDSSNFFDQLKYFLSNHPNRKIITSNHSTISTLLLSIIIPISIISIIFWPFFLFFTCLPITSFITFPFFLALSILILFSLAWIPYLLFAQDDLPSHSSYALLLPYSPFMAQRTATTLIRFVISIIRLNWIEVILDYSYRRIIVVGGKKNSQSPILKSNINYHPTGRHRFRKLDVYLPPNRLGPNNSNNHDQVPVHHLNSNFNLAPVFVFIHPGGWRWFDKSHFLQLGLRIRRLGFCVVIPNFVQFPQGRCDESLQDIRHALNWVYRSIGRYGGDRDRIFLAGHGSGAHLSLLTVLKSAIVESIPSSLNSVGIDQSICIPPIEGMILLSGIYDPIMQFQSEVQAGWHQVSALRRALGPTDLRTLSHSPTHLLHWAEDIFDIQCLPAKFLIIHGGLDYDVPILQSHLLSTLLENLNNSSAQRSSCSSSVDSSGEQDSLASYNQQFQKNSKKTISVRFKAFKSLDHLNCLLALMMVTDQKESNQNCNKMIIQEILNLVND</sequence>
<name>A0A9Q3GQ62_9BASI</name>
<feature type="transmembrane region" description="Helical" evidence="3">
    <location>
        <begin position="112"/>
        <end position="132"/>
    </location>
</feature>
<gene>
    <name evidence="5" type="ORF">O181_014759</name>
</gene>
<dbReference type="Gene3D" id="3.40.50.1820">
    <property type="entry name" value="alpha/beta hydrolase"/>
    <property type="match status" value="1"/>
</dbReference>
<evidence type="ECO:0000256" key="1">
    <source>
        <dbReference type="ARBA" id="ARBA00022801"/>
    </source>
</evidence>
<feature type="domain" description="BD-FAE-like" evidence="4">
    <location>
        <begin position="248"/>
        <end position="453"/>
    </location>
</feature>
<evidence type="ECO:0000259" key="4">
    <source>
        <dbReference type="Pfam" id="PF20434"/>
    </source>
</evidence>
<keyword evidence="3" id="KW-0472">Membrane</keyword>
<evidence type="ECO:0000313" key="5">
    <source>
        <dbReference type="EMBL" id="MBW0475044.1"/>
    </source>
</evidence>
<keyword evidence="1" id="KW-0378">Hydrolase</keyword>
<dbReference type="Pfam" id="PF20434">
    <property type="entry name" value="BD-FAE"/>
    <property type="match status" value="1"/>
</dbReference>
<dbReference type="GO" id="GO:0004061">
    <property type="term" value="F:arylformamidase activity"/>
    <property type="evidence" value="ECO:0007669"/>
    <property type="project" value="TreeGrafter"/>
</dbReference>
<dbReference type="PANTHER" id="PTHR48081:SF33">
    <property type="entry name" value="KYNURENINE FORMAMIDASE"/>
    <property type="match status" value="1"/>
</dbReference>
<dbReference type="Proteomes" id="UP000765509">
    <property type="component" value="Unassembled WGS sequence"/>
</dbReference>